<reference evidence="10" key="1">
    <citation type="journal article" date="2002" name="Science">
        <title>The draft genome of Ciona intestinalis: insights into chordate and vertebrate origins.</title>
        <authorList>
            <person name="Dehal P."/>
            <person name="Satou Y."/>
            <person name="Campbell R.K."/>
            <person name="Chapman J."/>
            <person name="Degnan B."/>
            <person name="De Tomaso A."/>
            <person name="Davidson B."/>
            <person name="Di Gregorio A."/>
            <person name="Gelpke M."/>
            <person name="Goodstein D.M."/>
            <person name="Harafuji N."/>
            <person name="Hastings K.E."/>
            <person name="Ho I."/>
            <person name="Hotta K."/>
            <person name="Huang W."/>
            <person name="Kawashima T."/>
            <person name="Lemaire P."/>
            <person name="Martinez D."/>
            <person name="Meinertzhagen I.A."/>
            <person name="Necula S."/>
            <person name="Nonaka M."/>
            <person name="Putnam N."/>
            <person name="Rash S."/>
            <person name="Saiga H."/>
            <person name="Satake M."/>
            <person name="Terry A."/>
            <person name="Yamada L."/>
            <person name="Wang H.G."/>
            <person name="Awazu S."/>
            <person name="Azumi K."/>
            <person name="Boore J."/>
            <person name="Branno M."/>
            <person name="Chin-Bow S."/>
            <person name="DeSantis R."/>
            <person name="Doyle S."/>
            <person name="Francino P."/>
            <person name="Keys D.N."/>
            <person name="Haga S."/>
            <person name="Hayashi H."/>
            <person name="Hino K."/>
            <person name="Imai K.S."/>
            <person name="Inaba K."/>
            <person name="Kano S."/>
            <person name="Kobayashi K."/>
            <person name="Kobayashi M."/>
            <person name="Lee B.I."/>
            <person name="Makabe K.W."/>
            <person name="Manohar C."/>
            <person name="Matassi G."/>
            <person name="Medina M."/>
            <person name="Mochizuki Y."/>
            <person name="Mount S."/>
            <person name="Morishita T."/>
            <person name="Miura S."/>
            <person name="Nakayama A."/>
            <person name="Nishizaka S."/>
            <person name="Nomoto H."/>
            <person name="Ohta F."/>
            <person name="Oishi K."/>
            <person name="Rigoutsos I."/>
            <person name="Sano M."/>
            <person name="Sasaki A."/>
            <person name="Sasakura Y."/>
            <person name="Shoguchi E."/>
            <person name="Shin-i T."/>
            <person name="Spagnuolo A."/>
            <person name="Stainier D."/>
            <person name="Suzuki M.M."/>
            <person name="Tassy O."/>
            <person name="Takatori N."/>
            <person name="Tokuoka M."/>
            <person name="Yagi K."/>
            <person name="Yoshizaki F."/>
            <person name="Wada S."/>
            <person name="Zhang C."/>
            <person name="Hyatt P.D."/>
            <person name="Larimer F."/>
            <person name="Detter C."/>
            <person name="Doggett N."/>
            <person name="Glavina T."/>
            <person name="Hawkins T."/>
            <person name="Richardson P."/>
            <person name="Lucas S."/>
            <person name="Kohara Y."/>
            <person name="Levine M."/>
            <person name="Satoh N."/>
            <person name="Rokhsar D.S."/>
        </authorList>
    </citation>
    <scope>NUCLEOTIDE SEQUENCE [LARGE SCALE GENOMIC DNA]</scope>
</reference>
<evidence type="ECO:0000313" key="10">
    <source>
        <dbReference type="Proteomes" id="UP000008144"/>
    </source>
</evidence>
<evidence type="ECO:0000256" key="6">
    <source>
        <dbReference type="PIRSR" id="PIRSR036666-50"/>
    </source>
</evidence>
<dbReference type="GeneTree" id="ENSGT00940000158420"/>
<dbReference type="CDD" id="cd16147">
    <property type="entry name" value="G6S"/>
    <property type="match status" value="1"/>
</dbReference>
<evidence type="ECO:0000256" key="3">
    <source>
        <dbReference type="ARBA" id="ARBA00022729"/>
    </source>
</evidence>
<dbReference type="Proteomes" id="UP000008144">
    <property type="component" value="Chromosome 7"/>
</dbReference>
<reference evidence="9" key="2">
    <citation type="journal article" date="2008" name="Genome Biol.">
        <title>Improved genome assembly and evidence-based global gene model set for the chordate Ciona intestinalis: new insight into intron and operon populations.</title>
        <authorList>
            <person name="Satou Y."/>
            <person name="Mineta K."/>
            <person name="Ogasawara M."/>
            <person name="Sasakura Y."/>
            <person name="Shoguchi E."/>
            <person name="Ueno K."/>
            <person name="Yamada L."/>
            <person name="Matsumoto J."/>
            <person name="Wasserscheid J."/>
            <person name="Dewar K."/>
            <person name="Wiley G.B."/>
            <person name="Macmil S.L."/>
            <person name="Roe B.A."/>
            <person name="Zeller R.W."/>
            <person name="Hastings K.E."/>
            <person name="Lemaire P."/>
            <person name="Lindquist E."/>
            <person name="Endo T."/>
            <person name="Hotta K."/>
            <person name="Inaba K."/>
        </authorList>
    </citation>
    <scope>NUCLEOTIDE SEQUENCE [LARGE SCALE GENOMIC DNA]</scope>
    <source>
        <strain evidence="9">wild type</strain>
    </source>
</reference>
<dbReference type="InterPro" id="IPR012251">
    <property type="entry name" value="GlcNAc_6-SO4ase"/>
</dbReference>
<dbReference type="InterPro" id="IPR017850">
    <property type="entry name" value="Alkaline_phosphatase_core_sf"/>
</dbReference>
<comment type="cofactor">
    <cofactor evidence="1">
        <name>Ca(2+)</name>
        <dbReference type="ChEBI" id="CHEBI:29108"/>
    </cofactor>
</comment>
<dbReference type="PANTHER" id="PTHR43108:SF8">
    <property type="entry name" value="SD21168P"/>
    <property type="match status" value="1"/>
</dbReference>
<name>F6TLE7_CIOIN</name>
<dbReference type="Gene3D" id="3.40.720.10">
    <property type="entry name" value="Alkaline Phosphatase, subunit A"/>
    <property type="match status" value="1"/>
</dbReference>
<proteinExistence type="inferred from homology"/>
<evidence type="ECO:0000256" key="7">
    <source>
        <dbReference type="SAM" id="SignalP"/>
    </source>
</evidence>
<dbReference type="GO" id="GO:0005539">
    <property type="term" value="F:glycosaminoglycan binding"/>
    <property type="evidence" value="ECO:0000318"/>
    <property type="project" value="GO_Central"/>
</dbReference>
<feature type="domain" description="Sulfatase N-terminal" evidence="8">
    <location>
        <begin position="29"/>
        <end position="365"/>
    </location>
</feature>
<accession>F6TLE7</accession>
<keyword evidence="3 7" id="KW-0732">Signal</keyword>
<keyword evidence="4" id="KW-0378">Hydrolase</keyword>
<dbReference type="PANTHER" id="PTHR43108">
    <property type="entry name" value="N-ACETYLGLUCOSAMINE-6-SULFATASE FAMILY MEMBER"/>
    <property type="match status" value="1"/>
</dbReference>
<dbReference type="STRING" id="7719.ENSCINP00000019163"/>
<feature type="signal peptide" evidence="7">
    <location>
        <begin position="1"/>
        <end position="18"/>
    </location>
</feature>
<dbReference type="PROSITE" id="PS00523">
    <property type="entry name" value="SULFATASE_1"/>
    <property type="match status" value="1"/>
</dbReference>
<evidence type="ECO:0000256" key="5">
    <source>
        <dbReference type="ARBA" id="ARBA00023180"/>
    </source>
</evidence>
<dbReference type="PIRSF" id="PIRSF036666">
    <property type="entry name" value="G6S"/>
    <property type="match status" value="1"/>
</dbReference>
<dbReference type="Pfam" id="PF00884">
    <property type="entry name" value="Sulfatase"/>
    <property type="match status" value="1"/>
</dbReference>
<feature type="modified residue" description="3-oxoalanine (Cys)" evidence="6">
    <location>
        <position position="73"/>
    </location>
</feature>
<evidence type="ECO:0000256" key="2">
    <source>
        <dbReference type="ARBA" id="ARBA00008779"/>
    </source>
</evidence>
<sequence>MIKLLFIALFGCICTVEAQLVMSKASPPPNIVFILTDDQDTLLGGMDPLVKVKKLLQDEGTTFTNMFTSTPLCCPSRASILTGRYSHNHETLNNTISGNCSSLYWQKTFETQTLAVAAQKANYRTFFAGKYLNQYGGKSVGGPQHVPVGWNQWFGLVGNSKYYNYTISDNGVPVQHGANYHEDYLTDLLANRSVDFIHNHKMRYTQPFFMMISTPAPHSPWDSAPQYSKMYENNTAPHTPSYNTKAVNKHWLVRQATHPMTKESMDYSDNAFRSRWRALKSVDDLVERVINALSKMKQLDNTYVFFSSDNGYHLGQFSLPIDKRQLYEFDLRVPLIIRGPGVSKNVTRSEPIVNVDIAPTVADIVNGGKGDFPLMMDGESLVPLLNSNNKPKWRSDFLVEYQGEGKDSPPPGCSPTWRGVSQCFPGCVCEDAYNNTYSCVRTLQPQHKVDLMYCEFTDTETFVELYNHTIDPHQLNNIKDTVDPTVLVKMNKRLIMLGLCSGKTCREQSYID</sequence>
<reference evidence="9" key="4">
    <citation type="submission" date="2025-09" db="UniProtKB">
        <authorList>
            <consortium name="Ensembl"/>
        </authorList>
    </citation>
    <scope>IDENTIFICATION</scope>
</reference>
<comment type="similarity">
    <text evidence="2">Belongs to the sulfatase family.</text>
</comment>
<comment type="PTM">
    <text evidence="6">The conversion to 3-oxoalanine (also known as C-formylglycine, FGly), of a serine or cysteine residue in prokaryotes and of a cysteine residue in eukaryotes, is critical for catalytic activity.</text>
</comment>
<dbReference type="EMBL" id="EAAA01002506">
    <property type="status" value="NOT_ANNOTATED_CDS"/>
    <property type="molecule type" value="Genomic_DNA"/>
</dbReference>
<dbReference type="SUPFAM" id="SSF53649">
    <property type="entry name" value="Alkaline phosphatase-like"/>
    <property type="match status" value="1"/>
</dbReference>
<dbReference type="InParanoid" id="F6TLE7"/>
<dbReference type="HOGENOM" id="CLU_006332_4_1_1"/>
<dbReference type="GO" id="GO:0030203">
    <property type="term" value="P:glycosaminoglycan metabolic process"/>
    <property type="evidence" value="ECO:0007669"/>
    <property type="project" value="InterPro"/>
</dbReference>
<dbReference type="GO" id="GO:0008449">
    <property type="term" value="F:N-acetylglucosamine-6-sulfatase activity"/>
    <property type="evidence" value="ECO:0000318"/>
    <property type="project" value="GO_Central"/>
</dbReference>
<dbReference type="InterPro" id="IPR000917">
    <property type="entry name" value="Sulfatase_N"/>
</dbReference>
<reference evidence="9" key="3">
    <citation type="submission" date="2025-08" db="UniProtKB">
        <authorList>
            <consortium name="Ensembl"/>
        </authorList>
    </citation>
    <scope>IDENTIFICATION</scope>
</reference>
<dbReference type="FunCoup" id="F6TLE7">
    <property type="interactions" value="72"/>
</dbReference>
<dbReference type="Ensembl" id="ENSCINT00000019163.3">
    <property type="protein sequence ID" value="ENSCINP00000019163.3"/>
    <property type="gene ID" value="ENSCING00000009424.3"/>
</dbReference>
<dbReference type="AlphaFoldDB" id="F6TLE7"/>
<feature type="chain" id="PRO_5003342600" description="Sulfatase N-terminal domain-containing protein" evidence="7">
    <location>
        <begin position="19"/>
        <end position="512"/>
    </location>
</feature>
<evidence type="ECO:0000259" key="8">
    <source>
        <dbReference type="Pfam" id="PF00884"/>
    </source>
</evidence>
<organism evidence="9 10">
    <name type="scientific">Ciona intestinalis</name>
    <name type="common">Transparent sea squirt</name>
    <name type="synonym">Ascidia intestinalis</name>
    <dbReference type="NCBI Taxonomy" id="7719"/>
    <lineage>
        <taxon>Eukaryota</taxon>
        <taxon>Metazoa</taxon>
        <taxon>Chordata</taxon>
        <taxon>Tunicata</taxon>
        <taxon>Ascidiacea</taxon>
        <taxon>Phlebobranchia</taxon>
        <taxon>Cionidae</taxon>
        <taxon>Ciona</taxon>
    </lineage>
</organism>
<evidence type="ECO:0000256" key="4">
    <source>
        <dbReference type="ARBA" id="ARBA00022801"/>
    </source>
</evidence>
<keyword evidence="5" id="KW-0325">Glycoprotein</keyword>
<evidence type="ECO:0000256" key="1">
    <source>
        <dbReference type="ARBA" id="ARBA00001913"/>
    </source>
</evidence>
<dbReference type="InterPro" id="IPR024607">
    <property type="entry name" value="Sulfatase_CS"/>
</dbReference>
<keyword evidence="10" id="KW-1185">Reference proteome</keyword>
<evidence type="ECO:0000313" key="9">
    <source>
        <dbReference type="Ensembl" id="ENSCINP00000019163.3"/>
    </source>
</evidence>
<protein>
    <recommendedName>
        <fullName evidence="8">Sulfatase N-terminal domain-containing protein</fullName>
    </recommendedName>
</protein>
<dbReference type="OMA" id="WCHGEHE"/>